<gene>
    <name evidence="1" type="ORF">K7X08_032831</name>
</gene>
<dbReference type="Proteomes" id="UP001152561">
    <property type="component" value="Unassembled WGS sequence"/>
</dbReference>
<proteinExistence type="predicted"/>
<dbReference type="OrthoDB" id="5572108at2759"/>
<comment type="caution">
    <text evidence="1">The sequence shown here is derived from an EMBL/GenBank/DDBJ whole genome shotgun (WGS) entry which is preliminary data.</text>
</comment>
<dbReference type="InterPro" id="IPR043129">
    <property type="entry name" value="ATPase_NBD"/>
</dbReference>
<dbReference type="FunFam" id="3.30.420.40:FF:000378">
    <property type="entry name" value="Actin-related protein 9"/>
    <property type="match status" value="1"/>
</dbReference>
<dbReference type="AlphaFoldDB" id="A0A9Q1M5G6"/>
<keyword evidence="2" id="KW-1185">Reference proteome</keyword>
<evidence type="ECO:0000313" key="1">
    <source>
        <dbReference type="EMBL" id="KAJ8549124.1"/>
    </source>
</evidence>
<evidence type="ECO:0000313" key="2">
    <source>
        <dbReference type="Proteomes" id="UP001152561"/>
    </source>
</evidence>
<name>A0A9Q1M5G6_9SOLA</name>
<protein>
    <submittedName>
        <fullName evidence="1">Uncharacterized protein</fullName>
    </submittedName>
</protein>
<organism evidence="1 2">
    <name type="scientific">Anisodus acutangulus</name>
    <dbReference type="NCBI Taxonomy" id="402998"/>
    <lineage>
        <taxon>Eukaryota</taxon>
        <taxon>Viridiplantae</taxon>
        <taxon>Streptophyta</taxon>
        <taxon>Embryophyta</taxon>
        <taxon>Tracheophyta</taxon>
        <taxon>Spermatophyta</taxon>
        <taxon>Magnoliopsida</taxon>
        <taxon>eudicotyledons</taxon>
        <taxon>Gunneridae</taxon>
        <taxon>Pentapetalae</taxon>
        <taxon>asterids</taxon>
        <taxon>lamiids</taxon>
        <taxon>Solanales</taxon>
        <taxon>Solanaceae</taxon>
        <taxon>Solanoideae</taxon>
        <taxon>Hyoscyameae</taxon>
        <taxon>Anisodus</taxon>
    </lineage>
</organism>
<sequence>MAYTQDYVKTVVSTNLFNDRGSNIVVINPGSANIRIGLAHKDIPFNIPHCISRRTTQLPKRNVQDQMLNSQVTTAQHVERERAYDMIASLLRIPFLGEEAANSSYPCKMGRVDAYPTQNNMTEPVFTWTDVFEKNVPHSSRTGENCNMSIL</sequence>
<dbReference type="Gene3D" id="3.30.420.40">
    <property type="match status" value="1"/>
</dbReference>
<reference evidence="2" key="1">
    <citation type="journal article" date="2023" name="Proc. Natl. Acad. Sci. U.S.A.">
        <title>Genomic and structural basis for evolution of tropane alkaloid biosynthesis.</title>
        <authorList>
            <person name="Wanga Y.-J."/>
            <person name="Taina T."/>
            <person name="Yua J.-Y."/>
            <person name="Lia J."/>
            <person name="Xua B."/>
            <person name="Chenc J."/>
            <person name="D'Auriad J.C."/>
            <person name="Huanga J.-P."/>
            <person name="Huanga S.-X."/>
        </authorList>
    </citation>
    <scope>NUCLEOTIDE SEQUENCE [LARGE SCALE GENOMIC DNA]</scope>
    <source>
        <strain evidence="2">cv. KIB-2019</strain>
    </source>
</reference>
<dbReference type="SUPFAM" id="SSF53067">
    <property type="entry name" value="Actin-like ATPase domain"/>
    <property type="match status" value="1"/>
</dbReference>
<accession>A0A9Q1M5G6</accession>
<dbReference type="EMBL" id="JAJAGQ010000011">
    <property type="protein sequence ID" value="KAJ8549124.1"/>
    <property type="molecule type" value="Genomic_DNA"/>
</dbReference>